<reference evidence="2 3" key="1">
    <citation type="submission" date="2018-06" db="EMBL/GenBank/DDBJ databases">
        <title>Comparative genomics reveals the genomic features of Rhizophagus irregularis, R. cerebriforme, R. diaphanum and Gigaspora rosea, and their symbiotic lifestyle signature.</title>
        <authorList>
            <person name="Morin E."/>
            <person name="San Clemente H."/>
            <person name="Chen E.C.H."/>
            <person name="De La Providencia I."/>
            <person name="Hainaut M."/>
            <person name="Kuo A."/>
            <person name="Kohler A."/>
            <person name="Murat C."/>
            <person name="Tang N."/>
            <person name="Roy S."/>
            <person name="Loubradou J."/>
            <person name="Henrissat B."/>
            <person name="Grigoriev I.V."/>
            <person name="Corradi N."/>
            <person name="Roux C."/>
            <person name="Martin F.M."/>
        </authorList>
    </citation>
    <scope>NUCLEOTIDE SEQUENCE [LARGE SCALE GENOMIC DNA]</scope>
    <source>
        <strain evidence="2 3">DAOM 194757</strain>
    </source>
</reference>
<dbReference type="Proteomes" id="UP000266673">
    <property type="component" value="Unassembled WGS sequence"/>
</dbReference>
<organism evidence="2 3">
    <name type="scientific">Gigaspora rosea</name>
    <dbReference type="NCBI Taxonomy" id="44941"/>
    <lineage>
        <taxon>Eukaryota</taxon>
        <taxon>Fungi</taxon>
        <taxon>Fungi incertae sedis</taxon>
        <taxon>Mucoromycota</taxon>
        <taxon>Glomeromycotina</taxon>
        <taxon>Glomeromycetes</taxon>
        <taxon>Diversisporales</taxon>
        <taxon>Gigasporaceae</taxon>
        <taxon>Gigaspora</taxon>
    </lineage>
</organism>
<protein>
    <submittedName>
        <fullName evidence="2">Uncharacterized protein</fullName>
    </submittedName>
</protein>
<feature type="region of interest" description="Disordered" evidence="1">
    <location>
        <begin position="23"/>
        <end position="48"/>
    </location>
</feature>
<dbReference type="Gene3D" id="3.30.420.10">
    <property type="entry name" value="Ribonuclease H-like superfamily/Ribonuclease H"/>
    <property type="match status" value="1"/>
</dbReference>
<dbReference type="STRING" id="44941.A0A397WA26"/>
<gene>
    <name evidence="2" type="ORF">C2G38_2151230</name>
</gene>
<dbReference type="OrthoDB" id="2318730at2759"/>
<name>A0A397WA26_9GLOM</name>
<comment type="caution">
    <text evidence="2">The sequence shown here is derived from an EMBL/GenBank/DDBJ whole genome shotgun (WGS) entry which is preliminary data.</text>
</comment>
<dbReference type="GO" id="GO:0003676">
    <property type="term" value="F:nucleic acid binding"/>
    <property type="evidence" value="ECO:0007669"/>
    <property type="project" value="InterPro"/>
</dbReference>
<keyword evidence="3" id="KW-1185">Reference proteome</keyword>
<accession>A0A397WA26</accession>
<feature type="compositionally biased region" description="Basic residues" evidence="1">
    <location>
        <begin position="34"/>
        <end position="45"/>
    </location>
</feature>
<dbReference type="AlphaFoldDB" id="A0A397WA26"/>
<evidence type="ECO:0000256" key="1">
    <source>
        <dbReference type="SAM" id="MobiDB-lite"/>
    </source>
</evidence>
<dbReference type="InterPro" id="IPR036397">
    <property type="entry name" value="RNaseH_sf"/>
</dbReference>
<dbReference type="EMBL" id="QKWP01000001">
    <property type="protein sequence ID" value="RIB31032.1"/>
    <property type="molecule type" value="Genomic_DNA"/>
</dbReference>
<sequence length="184" mass="21559">MDDKEKGMRSTKRPKKLKIYLSPDVLHSQEARKNGHSKKSIKRKAGAASPNSNIEWRKKWCDQYKDKDVYFWRHVIFSDEMSVEVGPKQKINKEIYTKVLNDHLVPFVSAAHLLLYSYPIFQHDNTPVHKIVKDNIQNHEDFPKDKPALKAALTEVWSNLDTSVLRLDIKNILEKEDEAWEYNA</sequence>
<proteinExistence type="predicted"/>
<evidence type="ECO:0000313" key="2">
    <source>
        <dbReference type="EMBL" id="RIB31032.1"/>
    </source>
</evidence>
<evidence type="ECO:0000313" key="3">
    <source>
        <dbReference type="Proteomes" id="UP000266673"/>
    </source>
</evidence>